<name>A0A1T0CPN3_9GAMM</name>
<dbReference type="RefSeq" id="WP_078254165.1">
    <property type="nucleotide sequence ID" value="NZ_MUYU01000012.1"/>
</dbReference>
<dbReference type="Pfam" id="PF05159">
    <property type="entry name" value="Capsule_synth"/>
    <property type="match status" value="3"/>
</dbReference>
<reference evidence="1 2" key="1">
    <citation type="submission" date="2017-02" db="EMBL/GenBank/DDBJ databases">
        <title>Draft genome sequence of Moraxella pluranimalium CCUG 54913T type strain.</title>
        <authorList>
            <person name="Salva-Serra F."/>
            <person name="Engstrom-Jakobsson H."/>
            <person name="Thorell K."/>
            <person name="Jaen-Luchoro D."/>
            <person name="Gonzales-Siles L."/>
            <person name="Karlsson R."/>
            <person name="Yazdan S."/>
            <person name="Boulund F."/>
            <person name="Johnning A."/>
            <person name="Engstrand L."/>
            <person name="Kristiansson E."/>
            <person name="Moore E."/>
        </authorList>
    </citation>
    <scope>NUCLEOTIDE SEQUENCE [LARGE SCALE GENOMIC DNA]</scope>
    <source>
        <strain evidence="1 2">CCUG 54913</strain>
    </source>
</reference>
<comment type="caution">
    <text evidence="1">The sequence shown here is derived from an EMBL/GenBank/DDBJ whole genome shotgun (WGS) entry which is preliminary data.</text>
</comment>
<dbReference type="EMBL" id="MUYU01000012">
    <property type="protein sequence ID" value="OOS24307.1"/>
    <property type="molecule type" value="Genomic_DNA"/>
</dbReference>
<sequence>MTKQAQIGEFITTGHGIVNNNQLLAVALGVPVRSLNKQSFKRWLGSKDTFGANTAVLAWGQKASANKARRYAKQANLPLWTAEDGFLRSLDSGVNSRFGASFVLDDLGIYFDVTTPSRLEHLIAHRRMAWMDHDASRAKSLIDQIIHHQLSKYNPSTPCTHTLPEHITLVIDQVAGDASIQGAGADRFAFYRMLSSAIQIHSCVYIKAHPAAKVGFLVDEQGHLNQDAINYLLTEGISQELLANIHIIKDAINPIALLSHATAVYTVSSHLGFEALMMGKSVHSFGVSWYSGYGLTHDDGVLADGQMATLYQAVQARRSALVAVDVSLEQLFFASYIDYSHYADPATGKACQIETVIEYLIRNRDWQARLAGDMLAYDFSRWKVGFVKGYAGFPEVKLAFKAKTKMRLLFSDKLNACRAKRDDKLALTPLANKPHQRYLVWGLAAKRSLAKKIHTYQQQSNPTIICMEDGFIRSNGLGATLLEPLSVVMDEVGVYYDATAPSRLEQILQSITLNDAQRQRAKKLHQTLLERQVSKYNVGGINDTLSNQLAQYRTQKPSAKVRLVVGQVEDDASVQNCTSVIKTNADLLKRVRADYPDDIIIYKPHPDIEAGLRLGKIDETTLKLADIIARDTAMPQCLAVCDVVHTISSQTGFEALLRGVAVVCYGMPFYAGFGLTTDVVETDNLPKQAAIARRTRHTPLGIEVLIHGALIDYPVYRLPHGYGLASVEQVIDYLYSQTHQTAKPSFKQQLIQAAKTNFMRLRKFTI</sequence>
<evidence type="ECO:0000313" key="2">
    <source>
        <dbReference type="Proteomes" id="UP000189800"/>
    </source>
</evidence>
<evidence type="ECO:0008006" key="3">
    <source>
        <dbReference type="Google" id="ProtNLM"/>
    </source>
</evidence>
<keyword evidence="2" id="KW-1185">Reference proteome</keyword>
<dbReference type="AlphaFoldDB" id="A0A1T0CPN3"/>
<dbReference type="GO" id="GO:0000271">
    <property type="term" value="P:polysaccharide biosynthetic process"/>
    <property type="evidence" value="ECO:0007669"/>
    <property type="project" value="InterPro"/>
</dbReference>
<gene>
    <name evidence="1" type="ORF">B0680_05805</name>
</gene>
<accession>A0A1T0CPN3</accession>
<organism evidence="1 2">
    <name type="scientific">Moraxella pluranimalium</name>
    <dbReference type="NCBI Taxonomy" id="470453"/>
    <lineage>
        <taxon>Bacteria</taxon>
        <taxon>Pseudomonadati</taxon>
        <taxon>Pseudomonadota</taxon>
        <taxon>Gammaproteobacteria</taxon>
        <taxon>Moraxellales</taxon>
        <taxon>Moraxellaceae</taxon>
        <taxon>Moraxella</taxon>
    </lineage>
</organism>
<evidence type="ECO:0000313" key="1">
    <source>
        <dbReference type="EMBL" id="OOS24307.1"/>
    </source>
</evidence>
<dbReference type="OrthoDB" id="543755at2"/>
<dbReference type="InterPro" id="IPR007833">
    <property type="entry name" value="Capsule_polysaccharide_synth"/>
</dbReference>
<dbReference type="CDD" id="cd16439">
    <property type="entry name" value="beta_Kdo_transferase_KpsC_2"/>
    <property type="match status" value="1"/>
</dbReference>
<dbReference type="Proteomes" id="UP000189800">
    <property type="component" value="Unassembled WGS sequence"/>
</dbReference>
<dbReference type="STRING" id="470453.B0680_05805"/>
<proteinExistence type="predicted"/>
<dbReference type="CDD" id="cd16440">
    <property type="entry name" value="beta_Kdo_transferase_KpsC_1"/>
    <property type="match status" value="1"/>
</dbReference>
<dbReference type="GO" id="GO:0015774">
    <property type="term" value="P:polysaccharide transport"/>
    <property type="evidence" value="ECO:0007669"/>
    <property type="project" value="InterPro"/>
</dbReference>
<protein>
    <recommendedName>
        <fullName evidence="3">Beta-3-deoxy-D-manno-oct-2-ulosonic acid transferase</fullName>
    </recommendedName>
</protein>